<accession>A0A816X9F4</accession>
<gene>
    <name evidence="1" type="ORF">DARMORV10_A02P36350.1</name>
</gene>
<dbReference type="Proteomes" id="UP001295469">
    <property type="component" value="Chromosome A02"/>
</dbReference>
<sequence>MWPARVGPVGGLKSGRLCCLSGLSHYFLTIGLPLHDSEGLEEGTNDHFLPLKLQGFSVFSIQASRETRHELYLKKKSLVHLKKSLSPQAVDVQSLTRFSKVRTFESARRLKSLSFEGKRFTSYITCHEWPEIKRTRGITYFIAGWKKSSNQNIYEPGLFVRKKGHNVPLSEIDKALQVQEKPLSEAMRYSPSIDQQSLLCGELKITPIAPFDHASTTYSPSHLHLRFKLSILLSPDAKFAGEY</sequence>
<name>A0A816X9F4_BRANA</name>
<proteinExistence type="predicted"/>
<protein>
    <submittedName>
        <fullName evidence="1">(rape) hypothetical protein</fullName>
    </submittedName>
</protein>
<reference evidence="1" key="1">
    <citation type="submission" date="2021-01" db="EMBL/GenBank/DDBJ databases">
        <authorList>
            <consortium name="Genoscope - CEA"/>
            <person name="William W."/>
        </authorList>
    </citation>
    <scope>NUCLEOTIDE SEQUENCE</scope>
</reference>
<dbReference type="EMBL" id="HG994356">
    <property type="protein sequence ID" value="CAF2143796.1"/>
    <property type="molecule type" value="Genomic_DNA"/>
</dbReference>
<dbReference type="AlphaFoldDB" id="A0A816X9F4"/>
<evidence type="ECO:0000313" key="1">
    <source>
        <dbReference type="EMBL" id="CAF2143796.1"/>
    </source>
</evidence>
<organism evidence="1">
    <name type="scientific">Brassica napus</name>
    <name type="common">Rape</name>
    <dbReference type="NCBI Taxonomy" id="3708"/>
    <lineage>
        <taxon>Eukaryota</taxon>
        <taxon>Viridiplantae</taxon>
        <taxon>Streptophyta</taxon>
        <taxon>Embryophyta</taxon>
        <taxon>Tracheophyta</taxon>
        <taxon>Spermatophyta</taxon>
        <taxon>Magnoliopsida</taxon>
        <taxon>eudicotyledons</taxon>
        <taxon>Gunneridae</taxon>
        <taxon>Pentapetalae</taxon>
        <taxon>rosids</taxon>
        <taxon>malvids</taxon>
        <taxon>Brassicales</taxon>
        <taxon>Brassicaceae</taxon>
        <taxon>Brassiceae</taxon>
        <taxon>Brassica</taxon>
    </lineage>
</organism>